<organism evidence="2 3">
    <name type="scientific">Agathobacter rectalis</name>
    <dbReference type="NCBI Taxonomy" id="39491"/>
    <lineage>
        <taxon>Bacteria</taxon>
        <taxon>Bacillati</taxon>
        <taxon>Bacillota</taxon>
        <taxon>Clostridia</taxon>
        <taxon>Lachnospirales</taxon>
        <taxon>Lachnospiraceae</taxon>
        <taxon>Agathobacter</taxon>
    </lineage>
</organism>
<dbReference type="InterPro" id="IPR025669">
    <property type="entry name" value="AAA_dom"/>
</dbReference>
<name>A0A2U2EJ48_9FIRM</name>
<dbReference type="AlphaFoldDB" id="A0A2U2EJ48"/>
<dbReference type="SUPFAM" id="SSF52540">
    <property type="entry name" value="P-loop containing nucleoside triphosphate hydrolases"/>
    <property type="match status" value="1"/>
</dbReference>
<feature type="domain" description="AAA" evidence="1">
    <location>
        <begin position="141"/>
        <end position="328"/>
    </location>
</feature>
<dbReference type="Proteomes" id="UP000245905">
    <property type="component" value="Unassembled WGS sequence"/>
</dbReference>
<dbReference type="PANTHER" id="PTHR13696:SF52">
    <property type="entry name" value="PARA FAMILY PROTEIN CT_582"/>
    <property type="match status" value="1"/>
</dbReference>
<dbReference type="RefSeq" id="WP_012743979.1">
    <property type="nucleotide sequence ID" value="NZ_CP092643.1"/>
</dbReference>
<proteinExistence type="predicted"/>
<dbReference type="InterPro" id="IPR050678">
    <property type="entry name" value="DNA_Partitioning_ATPase"/>
</dbReference>
<comment type="caution">
    <text evidence="2">The sequence shown here is derived from an EMBL/GenBank/DDBJ whole genome shotgun (WGS) entry which is preliminary data.</text>
</comment>
<sequence>MVDFNNTLESAVKSVLKWEEKQIITETTIIRDVQGKVSLFLKSEQKATESDISNLEEILQNDLNGFFTGKIFWEKCDKKDKLRIEIIKSIIEESREEWKTEDGVDFYICERPIAKKAWVNATQDVEPVWQYQEAECSNKAKVVTFYSFKGGMGRTTALAGIALNLIEQNKNVMMIDMDIEAPGLSTLFFDDIVVEKGLLDYLIERPLNEQCDIHDYVLEVTDPALLKENDGNLYLMPAGKVDETYLQKLARIDYQDNRENNLKSSIKNLLEKLDNTYHPDYILIDARAGFHDMGGIAVAQIPHGAVLIGNGSKQSWDGMTQVIRTIAKGNTEEFSIMIVDSMCERATAERAIEQRKKFLNMAYTVCMENYYNEDQVMPGIDAEGVEHQPEYIPYDSELMQGFELFSDGYNDSEIRVQAYRDLLTGSAYKDITKRIQSWFGE</sequence>
<gene>
    <name evidence="2" type="ORF">LD38_03890</name>
</gene>
<accession>A0A2U2EJ48</accession>
<dbReference type="Pfam" id="PF13614">
    <property type="entry name" value="AAA_31"/>
    <property type="match status" value="1"/>
</dbReference>
<dbReference type="OMA" id="RWNRGFS"/>
<evidence type="ECO:0000313" key="3">
    <source>
        <dbReference type="Proteomes" id="UP000245905"/>
    </source>
</evidence>
<evidence type="ECO:0000313" key="2">
    <source>
        <dbReference type="EMBL" id="PWE84508.1"/>
    </source>
</evidence>
<protein>
    <recommendedName>
        <fullName evidence="1">AAA domain-containing protein</fullName>
    </recommendedName>
</protein>
<dbReference type="GeneID" id="86989892"/>
<evidence type="ECO:0000259" key="1">
    <source>
        <dbReference type="Pfam" id="PF13614"/>
    </source>
</evidence>
<reference evidence="2 3" key="1">
    <citation type="submission" date="2014-09" db="EMBL/GenBank/DDBJ databases">
        <title>Butyrate-producing bacteria isolated from human gut.</title>
        <authorList>
            <person name="Zhang Q."/>
            <person name="Zhao L."/>
        </authorList>
    </citation>
    <scope>NUCLEOTIDE SEQUENCE [LARGE SCALE GENOMIC DNA]</scope>
    <source>
        <strain evidence="2 3">R22</strain>
    </source>
</reference>
<dbReference type="EMBL" id="JRFS01000004">
    <property type="protein sequence ID" value="PWE84508.1"/>
    <property type="molecule type" value="Genomic_DNA"/>
</dbReference>
<dbReference type="InterPro" id="IPR027417">
    <property type="entry name" value="P-loop_NTPase"/>
</dbReference>
<dbReference type="PANTHER" id="PTHR13696">
    <property type="entry name" value="P-LOOP CONTAINING NUCLEOSIDE TRIPHOSPHATE HYDROLASE"/>
    <property type="match status" value="1"/>
</dbReference>
<dbReference type="NCBIfam" id="NF047398">
    <property type="entry name" value="AAA_KGGVGR"/>
    <property type="match status" value="1"/>
</dbReference>
<dbReference type="Gene3D" id="3.40.50.300">
    <property type="entry name" value="P-loop containing nucleotide triphosphate hydrolases"/>
    <property type="match status" value="1"/>
</dbReference>